<sequence length="666" mass="72940">MSRTQYAGVLPPGDRQSSRLPDYLAGVQGLRTLAALLVAVYHIWFSRVSGGVDVFFVVAGYFAAKSLMRMGVAGTVRERVGGLVAYWMRTLRRVTPSAVVVIIGTVIAAVLFMPRNAWEYALPHGFAALFHFENWLLISSDADYLQQGLRASPFQQFWALSVQVQLYLAVPLVLLLAVSLAAWRRWPVKATALVLLGLAFAASFAFSVWYTAADQEAAYFNTAARAWEFLAGAILFLVMTRGLADRRLAGLLGWLGLVMLVSLGALLDVSRLFPGWVALVPVAAAILIMVSAASERAPWPLRAKPLVWFGDASFAFYLWHWPILVMYRYRFGEHVGILGGLLILLLSAVLAYLTTRFVELPLRNWKRLGASAVATLVAVALVAAPAFAALATWQRVSEAELRAAQHEVETAVIGGDIPVDRLVPDFLLIREDQPDVYRNGCHQRLRAEEVIACESGVIDGARTIAVVGGSHSAQWIDVVRRAAEQVDARVVSMTKSACLFGDPDEGQVGSDPSCAVWARAVLDELLDSPPDLVVTIATRKSGDTDIVGRSYRSYFGVLADAGIPVVGIRENPRFAFDVPDCIEAEGPEACARPRSDFYANEKPHDFSEFAGFDFVDVAQDLCPGETCAVVDGNVIVYRDRHHLTRTWTLRFGDRVEQAILDRLGGS</sequence>
<dbReference type="GO" id="GO:0016020">
    <property type="term" value="C:membrane"/>
    <property type="evidence" value="ECO:0007669"/>
    <property type="project" value="TreeGrafter"/>
</dbReference>
<feature type="transmembrane region" description="Helical" evidence="1">
    <location>
        <begin position="248"/>
        <end position="267"/>
    </location>
</feature>
<accession>A0A939MKZ5</accession>
<dbReference type="Pfam" id="PF01757">
    <property type="entry name" value="Acyl_transf_3"/>
    <property type="match status" value="1"/>
</dbReference>
<evidence type="ECO:0000259" key="2">
    <source>
        <dbReference type="Pfam" id="PF01757"/>
    </source>
</evidence>
<feature type="domain" description="Acyltransferase 3" evidence="2">
    <location>
        <begin position="25"/>
        <end position="355"/>
    </location>
</feature>
<dbReference type="RefSeq" id="WP_208095207.1">
    <property type="nucleotide sequence ID" value="NZ_JAGDYM010000003.1"/>
</dbReference>
<dbReference type="GO" id="GO:0016747">
    <property type="term" value="F:acyltransferase activity, transferring groups other than amino-acyl groups"/>
    <property type="evidence" value="ECO:0007669"/>
    <property type="project" value="InterPro"/>
</dbReference>
<feature type="transmembrane region" description="Helical" evidence="1">
    <location>
        <begin position="190"/>
        <end position="212"/>
    </location>
</feature>
<proteinExistence type="predicted"/>
<feature type="transmembrane region" description="Helical" evidence="1">
    <location>
        <begin position="335"/>
        <end position="358"/>
    </location>
</feature>
<reference evidence="4" key="1">
    <citation type="submission" date="2021-03" db="EMBL/GenBank/DDBJ databases">
        <title>Leucobacter chromiisoli sp. nov., isolated from chromium-containing soil of chemical plant.</title>
        <authorList>
            <person name="Xu Z."/>
        </authorList>
    </citation>
    <scope>NUCLEOTIDE SEQUENCE</scope>
    <source>
        <strain evidence="4">S27</strain>
    </source>
</reference>
<feature type="transmembrane region" description="Helical" evidence="1">
    <location>
        <begin position="370"/>
        <end position="393"/>
    </location>
</feature>
<keyword evidence="4" id="KW-0808">Transferase</keyword>
<feature type="transmembrane region" description="Helical" evidence="1">
    <location>
        <begin position="23"/>
        <end position="44"/>
    </location>
</feature>
<name>A0A939MKZ5_9MICO</name>
<feature type="transmembrane region" description="Helical" evidence="1">
    <location>
        <begin position="94"/>
        <end position="113"/>
    </location>
</feature>
<dbReference type="Pfam" id="PF19040">
    <property type="entry name" value="SGNH"/>
    <property type="match status" value="1"/>
</dbReference>
<keyword evidence="1" id="KW-0472">Membrane</keyword>
<feature type="transmembrane region" description="Helical" evidence="1">
    <location>
        <begin position="218"/>
        <end position="239"/>
    </location>
</feature>
<gene>
    <name evidence="4" type="ORF">J4H92_01200</name>
</gene>
<dbReference type="Proteomes" id="UP000664382">
    <property type="component" value="Unassembled WGS sequence"/>
</dbReference>
<comment type="caution">
    <text evidence="4">The sequence shown here is derived from an EMBL/GenBank/DDBJ whole genome shotgun (WGS) entry which is preliminary data.</text>
</comment>
<keyword evidence="1" id="KW-1133">Transmembrane helix</keyword>
<dbReference type="EMBL" id="JAGDYM010000003">
    <property type="protein sequence ID" value="MBO1900562.1"/>
    <property type="molecule type" value="Genomic_DNA"/>
</dbReference>
<feature type="transmembrane region" description="Helical" evidence="1">
    <location>
        <begin position="306"/>
        <end position="329"/>
    </location>
</feature>
<feature type="transmembrane region" description="Helical" evidence="1">
    <location>
        <begin position="50"/>
        <end position="68"/>
    </location>
</feature>
<evidence type="ECO:0000256" key="1">
    <source>
        <dbReference type="SAM" id="Phobius"/>
    </source>
</evidence>
<protein>
    <submittedName>
        <fullName evidence="4">Acyltransferase</fullName>
    </submittedName>
</protein>
<evidence type="ECO:0000259" key="3">
    <source>
        <dbReference type="Pfam" id="PF19040"/>
    </source>
</evidence>
<feature type="transmembrane region" description="Helical" evidence="1">
    <location>
        <begin position="164"/>
        <end position="183"/>
    </location>
</feature>
<feature type="domain" description="SGNH" evidence="3">
    <location>
        <begin position="451"/>
        <end position="655"/>
    </location>
</feature>
<dbReference type="AlphaFoldDB" id="A0A939MKZ5"/>
<evidence type="ECO:0000313" key="5">
    <source>
        <dbReference type="Proteomes" id="UP000664382"/>
    </source>
</evidence>
<keyword evidence="1" id="KW-0812">Transmembrane</keyword>
<dbReference type="PANTHER" id="PTHR23028">
    <property type="entry name" value="ACETYLTRANSFERASE"/>
    <property type="match status" value="1"/>
</dbReference>
<feature type="transmembrane region" description="Helical" evidence="1">
    <location>
        <begin position="273"/>
        <end position="294"/>
    </location>
</feature>
<organism evidence="4 5">
    <name type="scientific">Leucobacter weissii</name>
    <dbReference type="NCBI Taxonomy" id="1983706"/>
    <lineage>
        <taxon>Bacteria</taxon>
        <taxon>Bacillati</taxon>
        <taxon>Actinomycetota</taxon>
        <taxon>Actinomycetes</taxon>
        <taxon>Micrococcales</taxon>
        <taxon>Microbacteriaceae</taxon>
        <taxon>Leucobacter</taxon>
    </lineage>
</organism>
<dbReference type="PANTHER" id="PTHR23028:SF53">
    <property type="entry name" value="ACYL_TRANSF_3 DOMAIN-CONTAINING PROTEIN"/>
    <property type="match status" value="1"/>
</dbReference>
<dbReference type="GO" id="GO:0009103">
    <property type="term" value="P:lipopolysaccharide biosynthetic process"/>
    <property type="evidence" value="ECO:0007669"/>
    <property type="project" value="TreeGrafter"/>
</dbReference>
<dbReference type="InterPro" id="IPR043968">
    <property type="entry name" value="SGNH"/>
</dbReference>
<dbReference type="InterPro" id="IPR002656">
    <property type="entry name" value="Acyl_transf_3_dom"/>
</dbReference>
<keyword evidence="4" id="KW-0012">Acyltransferase</keyword>
<evidence type="ECO:0000313" key="4">
    <source>
        <dbReference type="EMBL" id="MBO1900562.1"/>
    </source>
</evidence>
<keyword evidence="5" id="KW-1185">Reference proteome</keyword>
<dbReference type="InterPro" id="IPR050879">
    <property type="entry name" value="Acyltransferase_3"/>
</dbReference>